<evidence type="ECO:0000313" key="2">
    <source>
        <dbReference type="Proteomes" id="UP001198830"/>
    </source>
</evidence>
<proteinExistence type="predicted"/>
<comment type="caution">
    <text evidence="1">The sequence shown here is derived from an EMBL/GenBank/DDBJ whole genome shotgun (WGS) entry which is preliminary data.</text>
</comment>
<gene>
    <name evidence="1" type="ORF">LL253_15750</name>
</gene>
<evidence type="ECO:0000313" key="1">
    <source>
        <dbReference type="EMBL" id="MCC4234132.1"/>
    </source>
</evidence>
<sequence>MRFPAISRAVFDFVFTGHVGPLRIDRDMVHQQRIRLEKDGTLKLTSEGYP</sequence>
<dbReference type="Proteomes" id="UP001198830">
    <property type="component" value="Unassembled WGS sequence"/>
</dbReference>
<reference evidence="1 2" key="1">
    <citation type="submission" date="2021-10" db="EMBL/GenBank/DDBJ databases">
        <title>The diversity and Nitrogen Metabolism of Culturable Nitrate-Utilizing Bacteria Within the Oxygen Minimum Zone of the Changjiang (Yangtze River)Estuary.</title>
        <authorList>
            <person name="Zhang D."/>
            <person name="Zheng J."/>
            <person name="Liu S."/>
            <person name="He W."/>
        </authorList>
    </citation>
    <scope>NUCLEOTIDE SEQUENCE [LARGE SCALE GENOMIC DNA]</scope>
    <source>
        <strain evidence="1 2">FXH275-2</strain>
    </source>
</reference>
<protein>
    <submittedName>
        <fullName evidence="1">Uncharacterized protein</fullName>
    </submittedName>
</protein>
<organism evidence="1 2">
    <name type="scientific">Sphingobium soli</name>
    <dbReference type="NCBI Taxonomy" id="1591116"/>
    <lineage>
        <taxon>Bacteria</taxon>
        <taxon>Pseudomonadati</taxon>
        <taxon>Pseudomonadota</taxon>
        <taxon>Alphaproteobacteria</taxon>
        <taxon>Sphingomonadales</taxon>
        <taxon>Sphingomonadaceae</taxon>
        <taxon>Sphingobium</taxon>
    </lineage>
</organism>
<dbReference type="EMBL" id="JAJGNP010000015">
    <property type="protein sequence ID" value="MCC4234132.1"/>
    <property type="molecule type" value="Genomic_DNA"/>
</dbReference>
<keyword evidence="2" id="KW-1185">Reference proteome</keyword>
<name>A0ABS8H6F7_9SPHN</name>
<accession>A0ABS8H6F7</accession>